<dbReference type="InterPro" id="IPR013762">
    <property type="entry name" value="Integrase-like_cat_sf"/>
</dbReference>
<organism evidence="1 2">
    <name type="scientific">Ralstonia insidiosa</name>
    <dbReference type="NCBI Taxonomy" id="190721"/>
    <lineage>
        <taxon>Bacteria</taxon>
        <taxon>Pseudomonadati</taxon>
        <taxon>Pseudomonadota</taxon>
        <taxon>Betaproteobacteria</taxon>
        <taxon>Burkholderiales</taxon>
        <taxon>Burkholderiaceae</taxon>
        <taxon>Ralstonia</taxon>
    </lineage>
</organism>
<dbReference type="SUPFAM" id="SSF56349">
    <property type="entry name" value="DNA breaking-rejoining enzymes"/>
    <property type="match status" value="1"/>
</dbReference>
<dbReference type="OrthoDB" id="8883268at2"/>
<dbReference type="InterPro" id="IPR011010">
    <property type="entry name" value="DNA_brk_join_enz"/>
</dbReference>
<dbReference type="GO" id="GO:0006310">
    <property type="term" value="P:DNA recombination"/>
    <property type="evidence" value="ECO:0007669"/>
    <property type="project" value="InterPro"/>
</dbReference>
<accession>A0A191ZUQ6</accession>
<reference evidence="2" key="1">
    <citation type="submission" date="2016-06" db="EMBL/GenBank/DDBJ databases">
        <authorList>
            <person name="Xu Y."/>
            <person name="Nagy A."/>
            <person name="Yan X."/>
            <person name="Kim S.W."/>
            <person name="Haley B."/>
            <person name="Liu N.T."/>
            <person name="Nou X."/>
        </authorList>
    </citation>
    <scope>NUCLEOTIDE SEQUENCE [LARGE SCALE GENOMIC DNA]</scope>
    <source>
        <strain evidence="2">ATCC 49129</strain>
    </source>
</reference>
<dbReference type="AlphaFoldDB" id="A0A191ZUQ6"/>
<protein>
    <submittedName>
        <fullName evidence="1">Uncharacterized protein</fullName>
    </submittedName>
</protein>
<proteinExistence type="predicted"/>
<dbReference type="GO" id="GO:0003677">
    <property type="term" value="F:DNA binding"/>
    <property type="evidence" value="ECO:0007669"/>
    <property type="project" value="InterPro"/>
</dbReference>
<evidence type="ECO:0000313" key="2">
    <source>
        <dbReference type="Proteomes" id="UP000078572"/>
    </source>
</evidence>
<sequence>MGKAKKSVLKLLPPDWREVMFDHASQPCWLQSRPKLLPALSVLWLTGCRPAELESGVQIAYLRDGLAIEVTGAKCSDDKQTERGQPVRRYLFKTPATEKPHPALAVLLSMAAQDVAANGIGHATVRHNADYLYNSIVTLGKATFPKLRTRVSPYCFRHQAASDLKADPTVSLEDAAQFMGHLSDYSIGKYGRAVHGKRGGARVKPAMVKTSRPVKHSPKVDKLARFKIASANSQRKLRQNV</sequence>
<name>A0A191ZUQ6_9RALS</name>
<keyword evidence="2" id="KW-1185">Reference proteome</keyword>
<dbReference type="RefSeq" id="WP_064802409.1">
    <property type="nucleotide sequence ID" value="NZ_CP192490.1"/>
</dbReference>
<dbReference type="Proteomes" id="UP000078572">
    <property type="component" value="Chromosome 1"/>
</dbReference>
<dbReference type="GO" id="GO:0015074">
    <property type="term" value="P:DNA integration"/>
    <property type="evidence" value="ECO:0007669"/>
    <property type="project" value="InterPro"/>
</dbReference>
<evidence type="ECO:0000313" key="1">
    <source>
        <dbReference type="EMBL" id="ANJ71828.1"/>
    </source>
</evidence>
<gene>
    <name evidence="1" type="ORF">A9Y76_04800</name>
</gene>
<dbReference type="EMBL" id="CP016022">
    <property type="protein sequence ID" value="ANJ71828.1"/>
    <property type="molecule type" value="Genomic_DNA"/>
</dbReference>
<dbReference type="Gene3D" id="1.10.443.10">
    <property type="entry name" value="Intergrase catalytic core"/>
    <property type="match status" value="1"/>
</dbReference>